<keyword evidence="3" id="KW-1003">Cell membrane</keyword>
<feature type="transmembrane region" description="Helical" evidence="10">
    <location>
        <begin position="67"/>
        <end position="87"/>
    </location>
</feature>
<dbReference type="GO" id="GO:0009103">
    <property type="term" value="P:lipopolysaccharide biosynthetic process"/>
    <property type="evidence" value="ECO:0007669"/>
    <property type="project" value="UniProtKB-ARBA"/>
</dbReference>
<feature type="transmembrane region" description="Helical" evidence="10">
    <location>
        <begin position="108"/>
        <end position="127"/>
    </location>
</feature>
<name>A0A3A4ZC23_UNCKA</name>
<evidence type="ECO:0000313" key="11">
    <source>
        <dbReference type="EMBL" id="RJR26819.1"/>
    </source>
</evidence>
<keyword evidence="7" id="KW-0256">Endoplasmic reticulum</keyword>
<feature type="transmembrane region" description="Helical" evidence="10">
    <location>
        <begin position="187"/>
        <end position="217"/>
    </location>
</feature>
<evidence type="ECO:0000256" key="8">
    <source>
        <dbReference type="ARBA" id="ARBA00022989"/>
    </source>
</evidence>
<comment type="caution">
    <text evidence="11">The sequence shown here is derived from an EMBL/GenBank/DDBJ whole genome shotgun (WGS) entry which is preliminary data.</text>
</comment>
<evidence type="ECO:0000313" key="12">
    <source>
        <dbReference type="Proteomes" id="UP000265540"/>
    </source>
</evidence>
<evidence type="ECO:0000256" key="4">
    <source>
        <dbReference type="ARBA" id="ARBA00022676"/>
    </source>
</evidence>
<dbReference type="InterPro" id="IPR050297">
    <property type="entry name" value="LipidA_mod_glycosyltrf_83"/>
</dbReference>
<dbReference type="PANTHER" id="PTHR33908">
    <property type="entry name" value="MANNOSYLTRANSFERASE YKCB-RELATED"/>
    <property type="match status" value="1"/>
</dbReference>
<dbReference type="GO" id="GO:0005886">
    <property type="term" value="C:plasma membrane"/>
    <property type="evidence" value="ECO:0007669"/>
    <property type="project" value="UniProtKB-SubCell"/>
</dbReference>
<dbReference type="PANTHER" id="PTHR33908:SF11">
    <property type="entry name" value="MEMBRANE PROTEIN"/>
    <property type="match status" value="1"/>
</dbReference>
<keyword evidence="6 10" id="KW-0812">Transmembrane</keyword>
<protein>
    <submittedName>
        <fullName evidence="11">Uncharacterized protein</fullName>
    </submittedName>
</protein>
<feature type="transmembrane region" description="Helical" evidence="10">
    <location>
        <begin position="157"/>
        <end position="175"/>
    </location>
</feature>
<evidence type="ECO:0000256" key="7">
    <source>
        <dbReference type="ARBA" id="ARBA00022824"/>
    </source>
</evidence>
<keyword evidence="5" id="KW-0808">Transferase</keyword>
<accession>A0A3A4ZC23</accession>
<feature type="transmembrane region" description="Helical" evidence="10">
    <location>
        <begin position="275"/>
        <end position="296"/>
    </location>
</feature>
<evidence type="ECO:0000256" key="6">
    <source>
        <dbReference type="ARBA" id="ARBA00022692"/>
    </source>
</evidence>
<sequence length="518" mass="59590">MSMQKNLTILLAILLIFGGLLRIYHIEFGLPHSFYADEPEFSELAIKYTYEIRDILKNGDYYKLIPISYVYGTLPTYILTLLVMGFSKMSNLFNIPFDKTTLFIFQRVITALTSTFLIFIGAHLYKATINNKSWFGFATTAGLLALNWKLIVHAHYVNADIFLSLFIALSIYYLAKYLEKEISTGQLVLSALFFGAAAGTKITAMITFPLHLALILWKKDYRGAIAYGFIVFGIFALTNPFSVIFAQDFAYRVFTLSSKEAGLVFDSVDLSVTKYIEALIFMATPVFFITSLYGMYTALKERVNGNKNVLLMGTILIYLLFFTFQSRRIDRWLLPILPLILVYTAAGLEKLKTEFKFRKVLLTVVIAGGFQYAFYIGLLLSQFQRNTPKSEAYLWAKENLPATSTKLAYTEEGLDPLNKLPYSRVRKFEVYASENAQFFMPEEPYLYDYVIISSRPMENFKKPEVKKQYPFYYARWKSFEETLQDTSKFELVKDFTVSKPNLIPLSDVFIYKRITGNL</sequence>
<keyword evidence="8 10" id="KW-1133">Transmembrane helix</keyword>
<evidence type="ECO:0000256" key="9">
    <source>
        <dbReference type="ARBA" id="ARBA00023136"/>
    </source>
</evidence>
<dbReference type="Proteomes" id="UP000265540">
    <property type="component" value="Unassembled WGS sequence"/>
</dbReference>
<proteinExistence type="predicted"/>
<feature type="transmembrane region" description="Helical" evidence="10">
    <location>
        <begin position="332"/>
        <end position="348"/>
    </location>
</feature>
<evidence type="ECO:0000256" key="5">
    <source>
        <dbReference type="ARBA" id="ARBA00022679"/>
    </source>
</evidence>
<keyword evidence="4" id="KW-0328">Glycosyltransferase</keyword>
<evidence type="ECO:0000256" key="1">
    <source>
        <dbReference type="ARBA" id="ARBA00004586"/>
    </source>
</evidence>
<dbReference type="EMBL" id="QZJF01000017">
    <property type="protein sequence ID" value="RJR26819.1"/>
    <property type="molecule type" value="Genomic_DNA"/>
</dbReference>
<dbReference type="AlphaFoldDB" id="A0A3A4ZC23"/>
<dbReference type="Pfam" id="PF03901">
    <property type="entry name" value="Glyco_transf_22"/>
    <property type="match status" value="1"/>
</dbReference>
<evidence type="ECO:0000256" key="10">
    <source>
        <dbReference type="SAM" id="Phobius"/>
    </source>
</evidence>
<organism evidence="11 12">
    <name type="scientific">candidate division WWE3 bacterium</name>
    <dbReference type="NCBI Taxonomy" id="2053526"/>
    <lineage>
        <taxon>Bacteria</taxon>
        <taxon>Katanobacteria</taxon>
    </lineage>
</organism>
<comment type="subcellular location">
    <subcellularLocation>
        <location evidence="2">Cell membrane</location>
        <topology evidence="2">Multi-pass membrane protein</topology>
    </subcellularLocation>
    <subcellularLocation>
        <location evidence="1">Endoplasmic reticulum membrane</location>
    </subcellularLocation>
</comment>
<reference evidence="11 12" key="1">
    <citation type="journal article" date="2017" name="ISME J.">
        <title>Energy and carbon metabolisms in a deep terrestrial subsurface fluid microbial community.</title>
        <authorList>
            <person name="Momper L."/>
            <person name="Jungbluth S.P."/>
            <person name="Lee M.D."/>
            <person name="Amend J.P."/>
        </authorList>
    </citation>
    <scope>NUCLEOTIDE SEQUENCE [LARGE SCALE GENOMIC DNA]</scope>
    <source>
        <strain evidence="11">SURF_46</strain>
    </source>
</reference>
<dbReference type="GO" id="GO:0016763">
    <property type="term" value="F:pentosyltransferase activity"/>
    <property type="evidence" value="ECO:0007669"/>
    <property type="project" value="TreeGrafter"/>
</dbReference>
<keyword evidence="9 10" id="KW-0472">Membrane</keyword>
<feature type="transmembrane region" description="Helical" evidence="10">
    <location>
        <begin position="224"/>
        <end position="246"/>
    </location>
</feature>
<evidence type="ECO:0000256" key="2">
    <source>
        <dbReference type="ARBA" id="ARBA00004651"/>
    </source>
</evidence>
<gene>
    <name evidence="11" type="ORF">C4561_03500</name>
</gene>
<feature type="transmembrane region" description="Helical" evidence="10">
    <location>
        <begin position="360"/>
        <end position="380"/>
    </location>
</feature>
<feature type="transmembrane region" description="Helical" evidence="10">
    <location>
        <begin position="308"/>
        <end position="326"/>
    </location>
</feature>
<evidence type="ECO:0000256" key="3">
    <source>
        <dbReference type="ARBA" id="ARBA00022475"/>
    </source>
</evidence>
<dbReference type="InterPro" id="IPR005599">
    <property type="entry name" value="GPI_mannosylTrfase"/>
</dbReference>